<sequence>MKRTPPIHRTRGDPGPAIDHWLKWPLLILLAVFVLALFWAREQAEIVLFGLRLLELAAALAVLLAAAYGALVYQDQRRIAAREIEQAAAADAFWNPERLNERVKALAEPYWRALAANDIGPVAASLTEDWRDYLTERLAGWRQNRTRPVLLDFAWREASVVGLEDWQANHRDRVTVRVDVQTSFHVTHLPSGELVEGFAGSRPEQQLWTLARGKTDWLIAGIELVGGGAAYRHCTVFREAV</sequence>
<dbReference type="Proteomes" id="UP000718593">
    <property type="component" value="Unassembled WGS sequence"/>
</dbReference>
<keyword evidence="1" id="KW-0472">Membrane</keyword>
<dbReference type="EMBL" id="JABZMI010000005">
    <property type="protein sequence ID" value="MBF1163563.1"/>
    <property type="molecule type" value="Genomic_DNA"/>
</dbReference>
<dbReference type="SUPFAM" id="SSF54427">
    <property type="entry name" value="NTF2-like"/>
    <property type="match status" value="1"/>
</dbReference>
<dbReference type="AlphaFoldDB" id="A0A930G0B1"/>
<feature type="domain" description="Tim44-like" evidence="2">
    <location>
        <begin position="81"/>
        <end position="222"/>
    </location>
</feature>
<protein>
    <recommendedName>
        <fullName evidence="2">Tim44-like domain-containing protein</fullName>
    </recommendedName>
</protein>
<dbReference type="InterPro" id="IPR032710">
    <property type="entry name" value="NTF2-like_dom_sf"/>
</dbReference>
<feature type="transmembrane region" description="Helical" evidence="1">
    <location>
        <begin position="46"/>
        <end position="73"/>
    </location>
</feature>
<evidence type="ECO:0000259" key="2">
    <source>
        <dbReference type="Pfam" id="PF04280"/>
    </source>
</evidence>
<dbReference type="Pfam" id="PF04280">
    <property type="entry name" value="Tim44"/>
    <property type="match status" value="1"/>
</dbReference>
<keyword evidence="1" id="KW-0812">Transmembrane</keyword>
<dbReference type="InterPro" id="IPR007379">
    <property type="entry name" value="Tim44-like_dom"/>
</dbReference>
<gene>
    <name evidence="3" type="ORF">HXL68_00835</name>
</gene>
<evidence type="ECO:0000313" key="3">
    <source>
        <dbReference type="EMBL" id="MBF1163563.1"/>
    </source>
</evidence>
<proteinExistence type="predicted"/>
<evidence type="ECO:0000313" key="4">
    <source>
        <dbReference type="Proteomes" id="UP000718593"/>
    </source>
</evidence>
<evidence type="ECO:0000256" key="1">
    <source>
        <dbReference type="SAM" id="Phobius"/>
    </source>
</evidence>
<keyword evidence="1" id="KW-1133">Transmembrane helix</keyword>
<organism evidence="3 4">
    <name type="scientific">Dechloromonas agitata</name>
    <dbReference type="NCBI Taxonomy" id="73030"/>
    <lineage>
        <taxon>Bacteria</taxon>
        <taxon>Pseudomonadati</taxon>
        <taxon>Pseudomonadota</taxon>
        <taxon>Betaproteobacteria</taxon>
        <taxon>Rhodocyclales</taxon>
        <taxon>Azonexaceae</taxon>
        <taxon>Dechloromonas</taxon>
    </lineage>
</organism>
<name>A0A930G0B1_9RHOO</name>
<comment type="caution">
    <text evidence="3">The sequence shown here is derived from an EMBL/GenBank/DDBJ whole genome shotgun (WGS) entry which is preliminary data.</text>
</comment>
<accession>A0A930G0B1</accession>
<feature type="transmembrane region" description="Helical" evidence="1">
    <location>
        <begin position="21"/>
        <end position="40"/>
    </location>
</feature>
<reference evidence="3" key="1">
    <citation type="submission" date="2020-04" db="EMBL/GenBank/DDBJ databases">
        <title>Deep metagenomics examines the oral microbiome during advanced dental caries in children, revealing novel taxa and co-occurrences with host molecules.</title>
        <authorList>
            <person name="Baker J.L."/>
            <person name="Morton J.T."/>
            <person name="Dinis M."/>
            <person name="Alvarez R."/>
            <person name="Tran N.C."/>
            <person name="Knight R."/>
            <person name="Edlund A."/>
        </authorList>
    </citation>
    <scope>NUCLEOTIDE SEQUENCE</scope>
    <source>
        <strain evidence="3">JCVI_32_bin.24</strain>
    </source>
</reference>